<evidence type="ECO:0000313" key="2">
    <source>
        <dbReference type="Proteomes" id="UP000032180"/>
    </source>
</evidence>
<reference evidence="1 2" key="1">
    <citation type="submission" date="2012-08" db="EMBL/GenBank/DDBJ databases">
        <title>Oryza genome evolution.</title>
        <authorList>
            <person name="Wing R.A."/>
        </authorList>
    </citation>
    <scope>NUCLEOTIDE SEQUENCE</scope>
</reference>
<reference evidence="2" key="2">
    <citation type="submission" date="2013-12" db="EMBL/GenBank/DDBJ databases">
        <authorList>
            <person name="Yu Y."/>
            <person name="Lee S."/>
            <person name="de Baynast K."/>
            <person name="Wissotski M."/>
            <person name="Liu L."/>
            <person name="Talag J."/>
            <person name="Goicoechea J."/>
            <person name="Angelova A."/>
            <person name="Jetty R."/>
            <person name="Kudrna D."/>
            <person name="Golser W."/>
            <person name="Rivera L."/>
            <person name="Zhang J."/>
            <person name="Wing R."/>
        </authorList>
    </citation>
    <scope>NUCLEOTIDE SEQUENCE</scope>
</reference>
<organism evidence="1 2">
    <name type="scientific">Leersia perrieri</name>
    <dbReference type="NCBI Taxonomy" id="77586"/>
    <lineage>
        <taxon>Eukaryota</taxon>
        <taxon>Viridiplantae</taxon>
        <taxon>Streptophyta</taxon>
        <taxon>Embryophyta</taxon>
        <taxon>Tracheophyta</taxon>
        <taxon>Spermatophyta</taxon>
        <taxon>Magnoliopsida</taxon>
        <taxon>Liliopsida</taxon>
        <taxon>Poales</taxon>
        <taxon>Poaceae</taxon>
        <taxon>BOP clade</taxon>
        <taxon>Oryzoideae</taxon>
        <taxon>Oryzeae</taxon>
        <taxon>Oryzinae</taxon>
        <taxon>Leersia</taxon>
    </lineage>
</organism>
<reference evidence="1" key="3">
    <citation type="submission" date="2015-04" db="UniProtKB">
        <authorList>
            <consortium name="EnsemblPlants"/>
        </authorList>
    </citation>
    <scope>IDENTIFICATION</scope>
</reference>
<dbReference type="EnsemblPlants" id="LPERR03G18590.1">
    <property type="protein sequence ID" value="LPERR03G18590.1"/>
    <property type="gene ID" value="LPERR03G18590"/>
</dbReference>
<sequence length="249" mass="26879">MAVPFMGEEEAAAAAAEAAEMVAWLEMMRTVAKDLAGVGDQLAMVHFSTQEARATLTEATGLLDEDIDAAEIVFAHALSVVPARGGDPGTLTAVGRLVHTIFFLEKPVLRGAISAAMDLVARVHGELDNARDLFNTVGEDLVNTVHRFDLHGGVEDDETWSERYEKASSQETEADMRLGIAISQVEHARGVYGDYLAQSRRREFACDAVEILRGAIEDVDEALKAIDQMRDAVIAMEQIVRNSIGAAAP</sequence>
<dbReference type="HOGENOM" id="CLU_091155_0_0_1"/>
<proteinExistence type="predicted"/>
<dbReference type="AlphaFoldDB" id="A0A0D9VVC4"/>
<keyword evidence="2" id="KW-1185">Reference proteome</keyword>
<name>A0A0D9VVC4_9ORYZ</name>
<protein>
    <submittedName>
        <fullName evidence="1">Uncharacterized protein</fullName>
    </submittedName>
</protein>
<dbReference type="Proteomes" id="UP000032180">
    <property type="component" value="Chromosome 3"/>
</dbReference>
<evidence type="ECO:0000313" key="1">
    <source>
        <dbReference type="EnsemblPlants" id="LPERR03G18590.1"/>
    </source>
</evidence>
<accession>A0A0D9VVC4</accession>
<dbReference type="Gramene" id="LPERR03G18590.1">
    <property type="protein sequence ID" value="LPERR03G18590.1"/>
    <property type="gene ID" value="LPERR03G18590"/>
</dbReference>